<dbReference type="AlphaFoldDB" id="L1LCF5"/>
<accession>L1LCF5</accession>
<dbReference type="GeneID" id="15804468"/>
<evidence type="ECO:0000313" key="1">
    <source>
        <dbReference type="EMBL" id="EKX72833.1"/>
    </source>
</evidence>
<gene>
    <name evidence="1" type="ORF">BEWA_013920</name>
</gene>
<protein>
    <submittedName>
        <fullName evidence="1">Uncharacterized protein</fullName>
    </submittedName>
</protein>
<dbReference type="RefSeq" id="XP_004832285.1">
    <property type="nucleotide sequence ID" value="XM_004832228.1"/>
</dbReference>
<dbReference type="EMBL" id="ACOU01000004">
    <property type="protein sequence ID" value="EKX72833.1"/>
    <property type="molecule type" value="Genomic_DNA"/>
</dbReference>
<dbReference type="VEuPathDB" id="PiroplasmaDB:BEWA_013920"/>
<name>L1LCF5_THEEQ</name>
<proteinExistence type="predicted"/>
<evidence type="ECO:0000313" key="2">
    <source>
        <dbReference type="Proteomes" id="UP000031512"/>
    </source>
</evidence>
<organism evidence="1 2">
    <name type="scientific">Theileria equi strain WA</name>
    <dbReference type="NCBI Taxonomy" id="1537102"/>
    <lineage>
        <taxon>Eukaryota</taxon>
        <taxon>Sar</taxon>
        <taxon>Alveolata</taxon>
        <taxon>Apicomplexa</taxon>
        <taxon>Aconoidasida</taxon>
        <taxon>Piroplasmida</taxon>
        <taxon>Theileriidae</taxon>
        <taxon>Theileria</taxon>
    </lineage>
</organism>
<reference evidence="1 2" key="1">
    <citation type="journal article" date="2012" name="BMC Genomics">
        <title>Comparative genomic analysis and phylogenetic position of Theileria equi.</title>
        <authorList>
            <person name="Kappmeyer L.S."/>
            <person name="Thiagarajan M."/>
            <person name="Herndon D.R."/>
            <person name="Ramsay J.D."/>
            <person name="Caler E."/>
            <person name="Djikeng A."/>
            <person name="Gillespie J.J."/>
            <person name="Lau A.O."/>
            <person name="Roalson E.H."/>
            <person name="Silva J.C."/>
            <person name="Silva M.G."/>
            <person name="Suarez C.E."/>
            <person name="Ueti M.W."/>
            <person name="Nene V.M."/>
            <person name="Mealey R.H."/>
            <person name="Knowles D.P."/>
            <person name="Brayton K.A."/>
        </authorList>
    </citation>
    <scope>NUCLEOTIDE SEQUENCE [LARGE SCALE GENOMIC DNA]</scope>
    <source>
        <strain evidence="1 2">WA</strain>
    </source>
</reference>
<keyword evidence="2" id="KW-1185">Reference proteome</keyword>
<comment type="caution">
    <text evidence="1">The sequence shown here is derived from an EMBL/GenBank/DDBJ whole genome shotgun (WGS) entry which is preliminary data.</text>
</comment>
<dbReference type="Proteomes" id="UP000031512">
    <property type="component" value="Unassembled WGS sequence"/>
</dbReference>
<sequence>MFYVLFNSTSGSINSWHWSVLVASSRVSMVLVETPSVVGGSRETLQVSRRCFRM</sequence>
<dbReference type="KEGG" id="beq:BEWA_013920"/>